<dbReference type="EMBL" id="CP047156">
    <property type="protein sequence ID" value="QHB99474.1"/>
    <property type="molecule type" value="Genomic_DNA"/>
</dbReference>
<protein>
    <recommendedName>
        <fullName evidence="3">Phage portal protein</fullName>
    </recommendedName>
</protein>
<dbReference type="InParanoid" id="A0A7L4YJK8"/>
<keyword evidence="2" id="KW-1185">Reference proteome</keyword>
<dbReference type="RefSeq" id="WP_159543064.1">
    <property type="nucleotide sequence ID" value="NZ_CP047156.1"/>
</dbReference>
<dbReference type="AlphaFoldDB" id="A0A7L4YJK8"/>
<dbReference type="KEGG" id="eke:EK0264_03700"/>
<name>A0A7L4YJK8_9ACTN</name>
<gene>
    <name evidence="1" type="ORF">EK0264_03700</name>
</gene>
<reference evidence="1 2" key="1">
    <citation type="journal article" date="2018" name="Int. J. Syst. Evol. Microbiol.">
        <title>Epidermidibacterium keratini gen. nov., sp. nov., a member of the family Sporichthyaceae, isolated from keratin epidermis.</title>
        <authorList>
            <person name="Lee D.G."/>
            <person name="Trujillo M.E."/>
            <person name="Kang S."/>
            <person name="Nam J.J."/>
            <person name="Kim Y.J."/>
        </authorList>
    </citation>
    <scope>NUCLEOTIDE SEQUENCE [LARGE SCALE GENOMIC DNA]</scope>
    <source>
        <strain evidence="1 2">EPI-7</strain>
    </source>
</reference>
<dbReference type="OrthoDB" id="1780383at2"/>
<evidence type="ECO:0000313" key="2">
    <source>
        <dbReference type="Proteomes" id="UP000463857"/>
    </source>
</evidence>
<organism evidence="1 2">
    <name type="scientific">Epidermidibacterium keratini</name>
    <dbReference type="NCBI Taxonomy" id="1891644"/>
    <lineage>
        <taxon>Bacteria</taxon>
        <taxon>Bacillati</taxon>
        <taxon>Actinomycetota</taxon>
        <taxon>Actinomycetes</taxon>
        <taxon>Sporichthyales</taxon>
        <taxon>Sporichthyaceae</taxon>
        <taxon>Epidermidibacterium</taxon>
    </lineage>
</organism>
<evidence type="ECO:0008006" key="3">
    <source>
        <dbReference type="Google" id="ProtNLM"/>
    </source>
</evidence>
<evidence type="ECO:0000313" key="1">
    <source>
        <dbReference type="EMBL" id="QHB99474.1"/>
    </source>
</evidence>
<accession>A0A7L4YJK8</accession>
<proteinExistence type="predicted"/>
<dbReference type="Proteomes" id="UP000463857">
    <property type="component" value="Chromosome"/>
</dbReference>
<sequence length="486" mass="54368">MAEDPRPGSDEWWLKTLATRLHDRRIGKGWSWQRQNLDNDVRPGLEHLWSWMVGNPPLPECANGWHEAMRPMIRMCTVNIAPRICASVSDRMDPLGWRTAVDSDENGDQIAAEIALENRFGIQLGLLWDYTLSMGSGYTLVGPPRSGSKIPVVTVEDPRWTITHENARTGETEYGLKMYRNDWDTADVALLAVKGGVRIFQRENRRSILNRSTLRMDPSEWAEAENKVNPGEYDGCVLTPFSTPSGRGEYEIHLNVIRKLNDSTLNSVSIAKHQAFRQRGIKGLPDKDADGNKIEYPADAFLSDPGALWRLPESVEIWESTPVDMNGIRAQHKDIYEEIAVLTGMPLFYVTPDAAEGSAEGASTQRESNTFRTRKYLRAADAGLALTQSKAFAVMGESERAKVSEIRTIWHPVEIHSLTEKSQAFAMQRQNGVPFNIAARDCLGYGPEDLPRIEAERARDAFYAAATATTDTRVEAGRPVRAIESA</sequence>